<dbReference type="EMBL" id="SHNO01000001">
    <property type="protein sequence ID" value="MCX2977131.1"/>
    <property type="molecule type" value="Genomic_DNA"/>
</dbReference>
<accession>A0ABT3T5P5</accession>
<name>A0ABT3T5P5_9GAMM</name>
<comment type="caution">
    <text evidence="1">The sequence shown here is derived from an EMBL/GenBank/DDBJ whole genome shotgun (WGS) entry which is preliminary data.</text>
</comment>
<sequence>MLAAQVYRGQVAVMGKVLEAYADKTKDSEASFFDFVMSVSPMPARQMDRLLELPAGATAWLLDWSGVSSHQADTGDTSRPLYPPTISPAAERAFFIHWRTHQCPNAPIDYYKL</sequence>
<gene>
    <name evidence="1" type="ORF">EYC82_07155</name>
</gene>
<reference evidence="1" key="1">
    <citation type="submission" date="2019-02" db="EMBL/GenBank/DDBJ databases">
        <authorList>
            <person name="Li S.-H."/>
        </authorList>
    </citation>
    <scope>NUCLEOTIDE SEQUENCE</scope>
    <source>
        <strain evidence="1">IMCC11814</strain>
    </source>
</reference>
<keyword evidence="2" id="KW-1185">Reference proteome</keyword>
<evidence type="ECO:0000313" key="1">
    <source>
        <dbReference type="EMBL" id="MCX2977131.1"/>
    </source>
</evidence>
<organism evidence="1 2">
    <name type="scientific">Candidatus Marimicrobium litorale</name>
    <dbReference type="NCBI Taxonomy" id="2518991"/>
    <lineage>
        <taxon>Bacteria</taxon>
        <taxon>Pseudomonadati</taxon>
        <taxon>Pseudomonadota</taxon>
        <taxon>Gammaproteobacteria</taxon>
        <taxon>Cellvibrionales</taxon>
        <taxon>Halieaceae</taxon>
        <taxon>Marimicrobium</taxon>
    </lineage>
</organism>
<proteinExistence type="predicted"/>
<protein>
    <submittedName>
        <fullName evidence="1">Uncharacterized protein</fullName>
    </submittedName>
</protein>
<dbReference type="Proteomes" id="UP001143304">
    <property type="component" value="Unassembled WGS sequence"/>
</dbReference>
<evidence type="ECO:0000313" key="2">
    <source>
        <dbReference type="Proteomes" id="UP001143304"/>
    </source>
</evidence>